<evidence type="ECO:0000313" key="4">
    <source>
        <dbReference type="Proteomes" id="UP000243084"/>
    </source>
</evidence>
<feature type="transmembrane region" description="Helical" evidence="2">
    <location>
        <begin position="20"/>
        <end position="36"/>
    </location>
</feature>
<feature type="region of interest" description="Disordered" evidence="1">
    <location>
        <begin position="65"/>
        <end position="85"/>
    </location>
</feature>
<evidence type="ECO:0008006" key="5">
    <source>
        <dbReference type="Google" id="ProtNLM"/>
    </source>
</evidence>
<feature type="compositionally biased region" description="Basic and acidic residues" evidence="1">
    <location>
        <begin position="76"/>
        <end position="85"/>
    </location>
</feature>
<organism evidence="3 4">
    <name type="scientific">Geopseudomonas sagittaria</name>
    <dbReference type="NCBI Taxonomy" id="1135990"/>
    <lineage>
        <taxon>Bacteria</taxon>
        <taxon>Pseudomonadati</taxon>
        <taxon>Pseudomonadota</taxon>
        <taxon>Gammaproteobacteria</taxon>
        <taxon>Pseudomonadales</taxon>
        <taxon>Pseudomonadaceae</taxon>
        <taxon>Geopseudomonas</taxon>
    </lineage>
</organism>
<evidence type="ECO:0000256" key="2">
    <source>
        <dbReference type="SAM" id="Phobius"/>
    </source>
</evidence>
<feature type="compositionally biased region" description="Basic residues" evidence="1">
    <location>
        <begin position="65"/>
        <end position="75"/>
    </location>
</feature>
<keyword evidence="2" id="KW-0812">Transmembrane</keyword>
<dbReference type="RefSeq" id="WP_092428182.1">
    <property type="nucleotide sequence ID" value="NZ_FOXM01000002.1"/>
</dbReference>
<protein>
    <recommendedName>
        <fullName evidence="5">DUF2933 domain-containing protein</fullName>
    </recommendedName>
</protein>
<accession>A0A1I5Q1V8</accession>
<evidence type="ECO:0000313" key="3">
    <source>
        <dbReference type="EMBL" id="SFP40328.1"/>
    </source>
</evidence>
<keyword evidence="2" id="KW-0472">Membrane</keyword>
<keyword evidence="2" id="KW-1133">Transmembrane helix</keyword>
<gene>
    <name evidence="3" type="ORF">SAMN05216229_102155</name>
</gene>
<evidence type="ECO:0000256" key="1">
    <source>
        <dbReference type="SAM" id="MobiDB-lite"/>
    </source>
</evidence>
<dbReference type="Pfam" id="PF11666">
    <property type="entry name" value="DUF2933"/>
    <property type="match status" value="1"/>
</dbReference>
<dbReference type="OrthoDB" id="7028958at2"/>
<dbReference type="AlphaFoldDB" id="A0A1I5Q1V8"/>
<dbReference type="InterPro" id="IPR021682">
    <property type="entry name" value="DUF2933"/>
</dbReference>
<dbReference type="Proteomes" id="UP000243084">
    <property type="component" value="Unassembled WGS sequence"/>
</dbReference>
<keyword evidence="4" id="KW-1185">Reference proteome</keyword>
<dbReference type="EMBL" id="FOXM01000002">
    <property type="protein sequence ID" value="SFP40328.1"/>
    <property type="molecule type" value="Genomic_DNA"/>
</dbReference>
<proteinExistence type="predicted"/>
<reference evidence="4" key="1">
    <citation type="submission" date="2016-10" db="EMBL/GenBank/DDBJ databases">
        <authorList>
            <person name="Varghese N."/>
            <person name="Submissions S."/>
        </authorList>
    </citation>
    <scope>NUCLEOTIDE SEQUENCE [LARGE SCALE GENOMIC DNA]</scope>
    <source>
        <strain evidence="4">JCM 18195</strain>
    </source>
</reference>
<feature type="transmembrane region" description="Helical" evidence="2">
    <location>
        <begin position="42"/>
        <end position="62"/>
    </location>
</feature>
<sequence>MHHNTRSSDEPTPSFWRSRLGIVLGMLAVIALFYVAREHYAHAAGLLPYLILLLCPLMHLFGHRHGGHGQHRHSARHDETDQKGR</sequence>
<name>A0A1I5Q1V8_9GAMM</name>